<accession>A0A1M6SSL8</accession>
<dbReference type="Pfam" id="PF00196">
    <property type="entry name" value="GerE"/>
    <property type="match status" value="1"/>
</dbReference>
<evidence type="ECO:0000313" key="6">
    <source>
        <dbReference type="Proteomes" id="UP000184474"/>
    </source>
</evidence>
<keyword evidence="1" id="KW-0805">Transcription regulation</keyword>
<dbReference type="PROSITE" id="PS50043">
    <property type="entry name" value="HTH_LUXR_2"/>
    <property type="match status" value="1"/>
</dbReference>
<dbReference type="STRING" id="156994.SAMN04488028_105138"/>
<organism evidence="5 6">
    <name type="scientific">Reichenbachiella agariperforans</name>
    <dbReference type="NCBI Taxonomy" id="156994"/>
    <lineage>
        <taxon>Bacteria</taxon>
        <taxon>Pseudomonadati</taxon>
        <taxon>Bacteroidota</taxon>
        <taxon>Cytophagia</taxon>
        <taxon>Cytophagales</taxon>
        <taxon>Reichenbachiellaceae</taxon>
        <taxon>Reichenbachiella</taxon>
    </lineage>
</organism>
<evidence type="ECO:0000256" key="1">
    <source>
        <dbReference type="ARBA" id="ARBA00023015"/>
    </source>
</evidence>
<dbReference type="SUPFAM" id="SSF46894">
    <property type="entry name" value="C-terminal effector domain of the bipartite response regulators"/>
    <property type="match status" value="1"/>
</dbReference>
<dbReference type="PANTHER" id="PTHR44688">
    <property type="entry name" value="DNA-BINDING TRANSCRIPTIONAL ACTIVATOR DEVR_DOSR"/>
    <property type="match status" value="1"/>
</dbReference>
<dbReference type="SMART" id="SM00421">
    <property type="entry name" value="HTH_LUXR"/>
    <property type="match status" value="1"/>
</dbReference>
<evidence type="ECO:0000256" key="3">
    <source>
        <dbReference type="ARBA" id="ARBA00023163"/>
    </source>
</evidence>
<reference evidence="6" key="1">
    <citation type="submission" date="2016-11" db="EMBL/GenBank/DDBJ databases">
        <authorList>
            <person name="Varghese N."/>
            <person name="Submissions S."/>
        </authorList>
    </citation>
    <scope>NUCLEOTIDE SEQUENCE [LARGE SCALE GENOMIC DNA]</scope>
    <source>
        <strain evidence="6">DSM 26134</strain>
    </source>
</reference>
<keyword evidence="2 5" id="KW-0238">DNA-binding</keyword>
<dbReference type="PROSITE" id="PS00622">
    <property type="entry name" value="HTH_LUXR_1"/>
    <property type="match status" value="1"/>
</dbReference>
<keyword evidence="6" id="KW-1185">Reference proteome</keyword>
<dbReference type="PANTHER" id="PTHR44688:SF16">
    <property type="entry name" value="DNA-BINDING TRANSCRIPTIONAL ACTIVATOR DEVR_DOSR"/>
    <property type="match status" value="1"/>
</dbReference>
<name>A0A1M6SSL8_REIAG</name>
<dbReference type="Gene3D" id="3.40.50.2300">
    <property type="match status" value="1"/>
</dbReference>
<evidence type="ECO:0000256" key="2">
    <source>
        <dbReference type="ARBA" id="ARBA00023125"/>
    </source>
</evidence>
<dbReference type="EMBL" id="FRAA01000005">
    <property type="protein sequence ID" value="SHK47724.1"/>
    <property type="molecule type" value="Genomic_DNA"/>
</dbReference>
<dbReference type="GO" id="GO:0006355">
    <property type="term" value="P:regulation of DNA-templated transcription"/>
    <property type="evidence" value="ECO:0007669"/>
    <property type="project" value="InterPro"/>
</dbReference>
<protein>
    <submittedName>
        <fullName evidence="5">DNA-binding response regulator, NarL/FixJ family, contains REC and HTH domains</fullName>
    </submittedName>
</protein>
<evidence type="ECO:0000313" key="5">
    <source>
        <dbReference type="EMBL" id="SHK47724.1"/>
    </source>
</evidence>
<gene>
    <name evidence="5" type="ORF">SAMN04488028_105138</name>
</gene>
<dbReference type="PRINTS" id="PR00038">
    <property type="entry name" value="HTHLUXR"/>
</dbReference>
<dbReference type="CDD" id="cd06170">
    <property type="entry name" value="LuxR_C_like"/>
    <property type="match status" value="1"/>
</dbReference>
<feature type="domain" description="HTH luxR-type" evidence="4">
    <location>
        <begin position="137"/>
        <end position="202"/>
    </location>
</feature>
<proteinExistence type="predicted"/>
<dbReference type="InterPro" id="IPR000792">
    <property type="entry name" value="Tscrpt_reg_LuxR_C"/>
</dbReference>
<dbReference type="GO" id="GO:0003677">
    <property type="term" value="F:DNA binding"/>
    <property type="evidence" value="ECO:0007669"/>
    <property type="project" value="UniProtKB-KW"/>
</dbReference>
<dbReference type="InterPro" id="IPR016032">
    <property type="entry name" value="Sig_transdc_resp-reg_C-effctor"/>
</dbReference>
<sequence length="203" mass="22844">MPITQSVIIADSNYLSMQGLQNIVTNNSALELIESISDIADRAQFQYDQADIYIINTSRNTKVLTELAMNVSSSKRVLAIANTSEVAGIKKLWKHGIQSIVTDHCSEQEISQAIEHLANKENFYCNTILDLIKRKSKTSPRFGLTKREYEILLLITKGKSSKDISEQLFLSPHTVNSHRKNILKKLNLKSPAELIIFALDNNI</sequence>
<evidence type="ECO:0000259" key="4">
    <source>
        <dbReference type="PROSITE" id="PS50043"/>
    </source>
</evidence>
<dbReference type="AlphaFoldDB" id="A0A1M6SSL8"/>
<keyword evidence="3" id="KW-0804">Transcription</keyword>
<dbReference type="Proteomes" id="UP000184474">
    <property type="component" value="Unassembled WGS sequence"/>
</dbReference>
<dbReference type="RefSeq" id="WP_073123246.1">
    <property type="nucleotide sequence ID" value="NZ_FRAA01000005.1"/>
</dbReference>